<feature type="compositionally biased region" description="Basic and acidic residues" evidence="1">
    <location>
        <begin position="233"/>
        <end position="276"/>
    </location>
</feature>
<dbReference type="AlphaFoldDB" id="A0A151GRD3"/>
<keyword evidence="3" id="KW-1185">Reference proteome</keyword>
<evidence type="ECO:0000313" key="2">
    <source>
        <dbReference type="EMBL" id="KYK59677.1"/>
    </source>
</evidence>
<dbReference type="GO" id="GO:0000340">
    <property type="term" value="F:RNA 7-methylguanosine cap binding"/>
    <property type="evidence" value="ECO:0007669"/>
    <property type="project" value="InterPro"/>
</dbReference>
<dbReference type="InParanoid" id="A0A151GRD3"/>
<feature type="compositionally biased region" description="Basic and acidic residues" evidence="1">
    <location>
        <begin position="173"/>
        <end position="197"/>
    </location>
</feature>
<sequence length="413" mass="46061">MDLDIEMGDAEVAQEVLPLVDPTSADDILGSNEPEEPGELPNEDVSARSEDAESTKVMPTKLHIHGLDILSSDDIKSYVREHYGDVDRIEWIDDASANLVFASELTAREAIVALSSIEVADATALPVGEAIPAKPLNGKPEVSLRIRFATQGDRKKSGAALRSRYYLLHPEHDPEERRRLRRDEGRGRYRDRTDGYRRSGRQGYGLMHDVDNVTETFEASMYDDAPRPRPHPPRSESDDDSRRPARDNRGKELFRERSSARRDRSASPRRRGDGGAHMDNLASSLRNNKEQARSIRGRPSEENRAVELFPTKVPGRGGQLDLLERSIGSARLKEDDIPKVVEVPVGSTSKDAFSIRGLASQRTDKNQKGMTIKGAAASAKELFPERLGSNNSSKELIDPSRVRRRQKAHDVFN</sequence>
<evidence type="ECO:0000256" key="1">
    <source>
        <dbReference type="SAM" id="MobiDB-lite"/>
    </source>
</evidence>
<dbReference type="InterPro" id="IPR019416">
    <property type="entry name" value="NCBP3"/>
</dbReference>
<evidence type="ECO:0000313" key="3">
    <source>
        <dbReference type="Proteomes" id="UP000076580"/>
    </source>
</evidence>
<feature type="region of interest" description="Disordered" evidence="1">
    <location>
        <begin position="221"/>
        <end position="302"/>
    </location>
</feature>
<dbReference type="GeneID" id="63713454"/>
<dbReference type="RefSeq" id="XP_040659029.1">
    <property type="nucleotide sequence ID" value="XM_040798146.1"/>
</dbReference>
<feature type="region of interest" description="Disordered" evidence="1">
    <location>
        <begin position="377"/>
        <end position="413"/>
    </location>
</feature>
<evidence type="ECO:0008006" key="4">
    <source>
        <dbReference type="Google" id="ProtNLM"/>
    </source>
</evidence>
<gene>
    <name evidence="2" type="ORF">DCS_00811</name>
</gene>
<dbReference type="Pfam" id="PF10309">
    <property type="entry name" value="NCBP3"/>
    <property type="match status" value="1"/>
</dbReference>
<dbReference type="EMBL" id="LAYC01000001">
    <property type="protein sequence ID" value="KYK59677.1"/>
    <property type="molecule type" value="Genomic_DNA"/>
</dbReference>
<feature type="region of interest" description="Disordered" evidence="1">
    <location>
        <begin position="14"/>
        <end position="56"/>
    </location>
</feature>
<dbReference type="GO" id="GO:0003729">
    <property type="term" value="F:mRNA binding"/>
    <property type="evidence" value="ECO:0007669"/>
    <property type="project" value="InterPro"/>
</dbReference>
<dbReference type="STRING" id="98403.A0A151GRD3"/>
<name>A0A151GRD3_DRECN</name>
<comment type="caution">
    <text evidence="2">The sequence shown here is derived from an EMBL/GenBank/DDBJ whole genome shotgun (WGS) entry which is preliminary data.</text>
</comment>
<accession>A0A151GRD3</accession>
<dbReference type="GO" id="GO:0005634">
    <property type="term" value="C:nucleus"/>
    <property type="evidence" value="ECO:0007669"/>
    <property type="project" value="TreeGrafter"/>
</dbReference>
<feature type="compositionally biased region" description="Acidic residues" evidence="1">
    <location>
        <begin position="33"/>
        <end position="42"/>
    </location>
</feature>
<protein>
    <recommendedName>
        <fullName evidence="4">Nucleotide-binding, alpha-beta plait</fullName>
    </recommendedName>
</protein>
<feature type="compositionally biased region" description="Basic and acidic residues" evidence="1">
    <location>
        <begin position="287"/>
        <end position="302"/>
    </location>
</feature>
<reference evidence="2 3" key="1">
    <citation type="journal article" date="2016" name="Sci. Rep.">
        <title>Insights into Adaptations to a Near-Obligate Nematode Endoparasitic Lifestyle from the Finished Genome of Drechmeria coniospora.</title>
        <authorList>
            <person name="Zhang L."/>
            <person name="Zhou Z."/>
            <person name="Guo Q."/>
            <person name="Fokkens L."/>
            <person name="Miskei M."/>
            <person name="Pocsi I."/>
            <person name="Zhang W."/>
            <person name="Chen M."/>
            <person name="Wang L."/>
            <person name="Sun Y."/>
            <person name="Donzelli B.G."/>
            <person name="Gibson D.M."/>
            <person name="Nelson D.R."/>
            <person name="Luo J.G."/>
            <person name="Rep M."/>
            <person name="Liu H."/>
            <person name="Yang S."/>
            <person name="Wang J."/>
            <person name="Krasnoff S.B."/>
            <person name="Xu Y."/>
            <person name="Molnar I."/>
            <person name="Lin M."/>
        </authorList>
    </citation>
    <scope>NUCLEOTIDE SEQUENCE [LARGE SCALE GENOMIC DNA]</scope>
    <source>
        <strain evidence="2 3">ARSEF 6962</strain>
    </source>
</reference>
<feature type="region of interest" description="Disordered" evidence="1">
    <location>
        <begin position="173"/>
        <end position="209"/>
    </location>
</feature>
<organism evidence="2 3">
    <name type="scientific">Drechmeria coniospora</name>
    <name type="common">Nematophagous fungus</name>
    <name type="synonym">Meria coniospora</name>
    <dbReference type="NCBI Taxonomy" id="98403"/>
    <lineage>
        <taxon>Eukaryota</taxon>
        <taxon>Fungi</taxon>
        <taxon>Dikarya</taxon>
        <taxon>Ascomycota</taxon>
        <taxon>Pezizomycotina</taxon>
        <taxon>Sordariomycetes</taxon>
        <taxon>Hypocreomycetidae</taxon>
        <taxon>Hypocreales</taxon>
        <taxon>Ophiocordycipitaceae</taxon>
        <taxon>Drechmeria</taxon>
    </lineage>
</organism>
<proteinExistence type="predicted"/>
<feature type="compositionally biased region" description="Basic and acidic residues" evidence="1">
    <location>
        <begin position="45"/>
        <end position="54"/>
    </location>
</feature>
<dbReference type="PANTHER" id="PTHR16291:SF0">
    <property type="entry name" value="NUCLEAR CAP-BINDING PROTEIN SUBUNIT 3"/>
    <property type="match status" value="1"/>
</dbReference>
<dbReference type="PANTHER" id="PTHR16291">
    <property type="entry name" value="NUCLEAR CAP-BINDING PROTEIN SUBUNIT 3"/>
    <property type="match status" value="1"/>
</dbReference>
<dbReference type="Proteomes" id="UP000076580">
    <property type="component" value="Chromosome 01"/>
</dbReference>